<sequence length="159" mass="17414">MTILIKRLVMPTFVVLLVLLSACTNADTQKTLMIDHPTGYEGVLVSGATSVIETSGYEEVLVSGGDKANELIDALNGSELVEASEDELESRTADLEAPGSYRMLLYNKPSVNSTGEDIYPILFYKDGTIQVNQEGTSYFIAEPPKDLLTKLKADWDIDF</sequence>
<feature type="signal peptide" evidence="1">
    <location>
        <begin position="1"/>
        <end position="26"/>
    </location>
</feature>
<dbReference type="RefSeq" id="WP_290214369.1">
    <property type="nucleotide sequence ID" value="NZ_JASDCQ010000001.1"/>
</dbReference>
<accession>A0ABT7ZH67</accession>
<dbReference type="PROSITE" id="PS51257">
    <property type="entry name" value="PROKAR_LIPOPROTEIN"/>
    <property type="match status" value="1"/>
</dbReference>
<gene>
    <name evidence="2" type="ORF">QMA01_04265</name>
</gene>
<name>A0ABT7ZH67_9BACL</name>
<keyword evidence="3" id="KW-1185">Reference proteome</keyword>
<protein>
    <recommendedName>
        <fullName evidence="4">Lipoprotein</fullName>
    </recommendedName>
</protein>
<reference evidence="2 3" key="1">
    <citation type="submission" date="2023-03" db="EMBL/GenBank/DDBJ databases">
        <authorList>
            <person name="Uniacke-Lowe S."/>
            <person name="Ross P."/>
            <person name="Hill C."/>
        </authorList>
    </citation>
    <scope>NUCLEOTIDE SEQUENCE [LARGE SCALE GENOMIC DNA]</scope>
    <source>
        <strain evidence="2 3">APC 4016</strain>
    </source>
</reference>
<organism evidence="2 3">
    <name type="scientific">Planococcus notacanthi</name>
    <dbReference type="NCBI Taxonomy" id="3035188"/>
    <lineage>
        <taxon>Bacteria</taxon>
        <taxon>Bacillati</taxon>
        <taxon>Bacillota</taxon>
        <taxon>Bacilli</taxon>
        <taxon>Bacillales</taxon>
        <taxon>Caryophanaceae</taxon>
        <taxon>Planococcus</taxon>
    </lineage>
</organism>
<proteinExistence type="predicted"/>
<feature type="chain" id="PRO_5047059094" description="Lipoprotein" evidence="1">
    <location>
        <begin position="27"/>
        <end position="159"/>
    </location>
</feature>
<evidence type="ECO:0000313" key="2">
    <source>
        <dbReference type="EMBL" id="MDN3426501.1"/>
    </source>
</evidence>
<dbReference type="EMBL" id="JASDCQ010000001">
    <property type="protein sequence ID" value="MDN3426501.1"/>
    <property type="molecule type" value="Genomic_DNA"/>
</dbReference>
<evidence type="ECO:0008006" key="4">
    <source>
        <dbReference type="Google" id="ProtNLM"/>
    </source>
</evidence>
<evidence type="ECO:0000313" key="3">
    <source>
        <dbReference type="Proteomes" id="UP001225873"/>
    </source>
</evidence>
<evidence type="ECO:0000256" key="1">
    <source>
        <dbReference type="SAM" id="SignalP"/>
    </source>
</evidence>
<comment type="caution">
    <text evidence="2">The sequence shown here is derived from an EMBL/GenBank/DDBJ whole genome shotgun (WGS) entry which is preliminary data.</text>
</comment>
<dbReference type="Proteomes" id="UP001225873">
    <property type="component" value="Unassembled WGS sequence"/>
</dbReference>
<keyword evidence="1" id="KW-0732">Signal</keyword>